<gene>
    <name evidence="1" type="ORF">DPMN_078293</name>
</gene>
<evidence type="ECO:0000313" key="2">
    <source>
        <dbReference type="Proteomes" id="UP000828390"/>
    </source>
</evidence>
<reference evidence="1" key="2">
    <citation type="submission" date="2020-11" db="EMBL/GenBank/DDBJ databases">
        <authorList>
            <person name="McCartney M.A."/>
            <person name="Auch B."/>
            <person name="Kono T."/>
            <person name="Mallez S."/>
            <person name="Becker A."/>
            <person name="Gohl D.M."/>
            <person name="Silverstein K.A.T."/>
            <person name="Koren S."/>
            <person name="Bechman K.B."/>
            <person name="Herman A."/>
            <person name="Abrahante J.E."/>
            <person name="Garbe J."/>
        </authorList>
    </citation>
    <scope>NUCLEOTIDE SEQUENCE</scope>
    <source>
        <strain evidence="1">Duluth1</strain>
        <tissue evidence="1">Whole animal</tissue>
    </source>
</reference>
<reference evidence="1" key="1">
    <citation type="journal article" date="2019" name="bioRxiv">
        <title>The Genome of the Zebra Mussel, Dreissena polymorpha: A Resource for Invasive Species Research.</title>
        <authorList>
            <person name="McCartney M.A."/>
            <person name="Auch B."/>
            <person name="Kono T."/>
            <person name="Mallez S."/>
            <person name="Zhang Y."/>
            <person name="Obille A."/>
            <person name="Becker A."/>
            <person name="Abrahante J.E."/>
            <person name="Garbe J."/>
            <person name="Badalamenti J.P."/>
            <person name="Herman A."/>
            <person name="Mangelson H."/>
            <person name="Liachko I."/>
            <person name="Sullivan S."/>
            <person name="Sone E.D."/>
            <person name="Koren S."/>
            <person name="Silverstein K.A.T."/>
            <person name="Beckman K.B."/>
            <person name="Gohl D.M."/>
        </authorList>
    </citation>
    <scope>NUCLEOTIDE SEQUENCE</scope>
    <source>
        <strain evidence="1">Duluth1</strain>
        <tissue evidence="1">Whole animal</tissue>
    </source>
</reference>
<evidence type="ECO:0000313" key="1">
    <source>
        <dbReference type="EMBL" id="KAH3703261.1"/>
    </source>
</evidence>
<protein>
    <submittedName>
        <fullName evidence="1">Uncharacterized protein</fullName>
    </submittedName>
</protein>
<accession>A0A9D4BQD3</accession>
<dbReference type="AlphaFoldDB" id="A0A9D4BQD3"/>
<keyword evidence="2" id="KW-1185">Reference proteome</keyword>
<sequence>MQPERDTSTCALILSYYFLSRSLHRGMTKSCECLRTSWSKKKKECQINTRGPGYIKFERKGQKEKCCQNTSLLYEARHWEMEVIFQQKLVFPDII</sequence>
<dbReference type="EMBL" id="JAIWYP010000015">
    <property type="protein sequence ID" value="KAH3703261.1"/>
    <property type="molecule type" value="Genomic_DNA"/>
</dbReference>
<dbReference type="Proteomes" id="UP000828390">
    <property type="component" value="Unassembled WGS sequence"/>
</dbReference>
<name>A0A9D4BQD3_DREPO</name>
<proteinExistence type="predicted"/>
<organism evidence="1 2">
    <name type="scientific">Dreissena polymorpha</name>
    <name type="common">Zebra mussel</name>
    <name type="synonym">Mytilus polymorpha</name>
    <dbReference type="NCBI Taxonomy" id="45954"/>
    <lineage>
        <taxon>Eukaryota</taxon>
        <taxon>Metazoa</taxon>
        <taxon>Spiralia</taxon>
        <taxon>Lophotrochozoa</taxon>
        <taxon>Mollusca</taxon>
        <taxon>Bivalvia</taxon>
        <taxon>Autobranchia</taxon>
        <taxon>Heteroconchia</taxon>
        <taxon>Euheterodonta</taxon>
        <taxon>Imparidentia</taxon>
        <taxon>Neoheterodontei</taxon>
        <taxon>Myida</taxon>
        <taxon>Dreissenoidea</taxon>
        <taxon>Dreissenidae</taxon>
        <taxon>Dreissena</taxon>
    </lineage>
</organism>
<comment type="caution">
    <text evidence="1">The sequence shown here is derived from an EMBL/GenBank/DDBJ whole genome shotgun (WGS) entry which is preliminary data.</text>
</comment>